<dbReference type="CDD" id="cd00293">
    <property type="entry name" value="USP-like"/>
    <property type="match status" value="2"/>
</dbReference>
<dbReference type="InterPro" id="IPR006015">
    <property type="entry name" value="Universal_stress_UspA"/>
</dbReference>
<comment type="similarity">
    <text evidence="1">Belongs to the universal stress protein A family.</text>
</comment>
<keyword evidence="6" id="KW-1185">Reference proteome</keyword>
<dbReference type="GO" id="GO:0005524">
    <property type="term" value="F:ATP binding"/>
    <property type="evidence" value="ECO:0007669"/>
    <property type="project" value="UniProtKB-KW"/>
</dbReference>
<evidence type="ECO:0000256" key="3">
    <source>
        <dbReference type="ARBA" id="ARBA00022840"/>
    </source>
</evidence>
<dbReference type="InterPro" id="IPR014729">
    <property type="entry name" value="Rossmann-like_a/b/a_fold"/>
</dbReference>
<keyword evidence="3" id="KW-0067">ATP-binding</keyword>
<dbReference type="InterPro" id="IPR006016">
    <property type="entry name" value="UspA"/>
</dbReference>
<feature type="domain" description="UspA" evidence="4">
    <location>
        <begin position="5"/>
        <end position="151"/>
    </location>
</feature>
<dbReference type="EMBL" id="AP018052">
    <property type="protein sequence ID" value="BAZ94392.1"/>
    <property type="molecule type" value="Genomic_DNA"/>
</dbReference>
<feature type="domain" description="UspA" evidence="4">
    <location>
        <begin position="158"/>
        <end position="299"/>
    </location>
</feature>
<dbReference type="PANTHER" id="PTHR46268:SF27">
    <property type="entry name" value="UNIVERSAL STRESS PROTEIN RV2623"/>
    <property type="match status" value="1"/>
</dbReference>
<keyword evidence="2" id="KW-0547">Nucleotide-binding</keyword>
<dbReference type="AlphaFoldDB" id="A0A1Z4VSJ9"/>
<organism evidence="5 6">
    <name type="scientific">Thiohalobacter thiocyanaticus</name>
    <dbReference type="NCBI Taxonomy" id="585455"/>
    <lineage>
        <taxon>Bacteria</taxon>
        <taxon>Pseudomonadati</taxon>
        <taxon>Pseudomonadota</taxon>
        <taxon>Gammaproteobacteria</taxon>
        <taxon>Thiohalobacterales</taxon>
        <taxon>Thiohalobacteraceae</taxon>
        <taxon>Thiohalobacter</taxon>
    </lineage>
</organism>
<dbReference type="PRINTS" id="PR01438">
    <property type="entry name" value="UNVRSLSTRESS"/>
</dbReference>
<evidence type="ECO:0000256" key="1">
    <source>
        <dbReference type="ARBA" id="ARBA00008791"/>
    </source>
</evidence>
<proteinExistence type="inferred from homology"/>
<evidence type="ECO:0000256" key="2">
    <source>
        <dbReference type="ARBA" id="ARBA00022741"/>
    </source>
</evidence>
<gene>
    <name evidence="5" type="ORF">FOKN1_2012</name>
</gene>
<dbReference type="Pfam" id="PF00582">
    <property type="entry name" value="Usp"/>
    <property type="match status" value="2"/>
</dbReference>
<evidence type="ECO:0000313" key="5">
    <source>
        <dbReference type="EMBL" id="BAZ94392.1"/>
    </source>
</evidence>
<dbReference type="Gene3D" id="3.40.50.620">
    <property type="entry name" value="HUPs"/>
    <property type="match status" value="2"/>
</dbReference>
<accession>A0A1Z4VSJ9</accession>
<dbReference type="Proteomes" id="UP000218765">
    <property type="component" value="Chromosome"/>
</dbReference>
<sequence>MAEQIRQILVASDLSPRANRALSRGWRIAAQHDAVLSVLHIVEPVDGPGVPSAAWERLAKTPQKAVQVLRQEAQSELRRQLERNQAPGPASVDIRTRVGDPLTQILDEVRERSIELVVIGAHGRHLMRDRLLGTLAEKIVGNGACPVLVVRTKPAYRYQRVLVPVDFSDTSRKALELVHRLAPRERLLIMHADAAAPDDGSVAHNEANHHLPATAQEREHIYEQKLRRFADAAGLDPGAVDFLLCRGDADTTIVRAATDLPADLIAIGTRSARGIGHLMIGSVAMHTLREARCDVLAVPP</sequence>
<protein>
    <submittedName>
        <fullName evidence="5">Universal stress protein uspA</fullName>
    </submittedName>
</protein>
<dbReference type="PANTHER" id="PTHR46268">
    <property type="entry name" value="STRESS RESPONSE PROTEIN NHAX"/>
    <property type="match status" value="1"/>
</dbReference>
<dbReference type="KEGG" id="ttc:FOKN1_2012"/>
<name>A0A1Z4VSJ9_9GAMM</name>
<dbReference type="SUPFAM" id="SSF52402">
    <property type="entry name" value="Adenine nucleotide alpha hydrolases-like"/>
    <property type="match status" value="2"/>
</dbReference>
<dbReference type="RefSeq" id="WP_172844286.1">
    <property type="nucleotide sequence ID" value="NZ_AP018052.1"/>
</dbReference>
<reference evidence="5 6" key="1">
    <citation type="submission" date="2017-05" db="EMBL/GenBank/DDBJ databases">
        <title>Thiocyanate degradation by Thiohalobacter thiocyanaticus FOKN1.</title>
        <authorList>
            <person name="Oshiki M."/>
            <person name="Fukushima T."/>
            <person name="Kawano S."/>
            <person name="Nakagawa J."/>
        </authorList>
    </citation>
    <scope>NUCLEOTIDE SEQUENCE [LARGE SCALE GENOMIC DNA]</scope>
    <source>
        <strain evidence="5 6">FOKN1</strain>
    </source>
</reference>
<evidence type="ECO:0000259" key="4">
    <source>
        <dbReference type="Pfam" id="PF00582"/>
    </source>
</evidence>
<evidence type="ECO:0000313" key="6">
    <source>
        <dbReference type="Proteomes" id="UP000218765"/>
    </source>
</evidence>